<keyword evidence="3" id="KW-1185">Reference proteome</keyword>
<name>A0ABV5UZQ7_9MICO</name>
<dbReference type="PANTHER" id="PTHR37163:SF1">
    <property type="entry name" value="DUF501 DOMAIN-CONTAINING PROTEIN"/>
    <property type="match status" value="1"/>
</dbReference>
<protein>
    <submittedName>
        <fullName evidence="2">DUF501 domain-containing protein</fullName>
    </submittedName>
</protein>
<proteinExistence type="predicted"/>
<reference evidence="2 3" key="1">
    <citation type="submission" date="2024-09" db="EMBL/GenBank/DDBJ databases">
        <authorList>
            <person name="Sun Q."/>
            <person name="Mori K."/>
        </authorList>
    </citation>
    <scope>NUCLEOTIDE SEQUENCE [LARGE SCALE GENOMIC DNA]</scope>
    <source>
        <strain evidence="2 3">JCM 12763</strain>
    </source>
</reference>
<gene>
    <name evidence="2" type="ORF">ACFFN0_03115</name>
</gene>
<organism evidence="2 3">
    <name type="scientific">Ornithinimicrobium kibberense</name>
    <dbReference type="NCBI Taxonomy" id="282060"/>
    <lineage>
        <taxon>Bacteria</taxon>
        <taxon>Bacillati</taxon>
        <taxon>Actinomycetota</taxon>
        <taxon>Actinomycetes</taxon>
        <taxon>Micrococcales</taxon>
        <taxon>Ornithinimicrobiaceae</taxon>
        <taxon>Ornithinimicrobium</taxon>
    </lineage>
</organism>
<feature type="region of interest" description="Disordered" evidence="1">
    <location>
        <begin position="175"/>
        <end position="239"/>
    </location>
</feature>
<evidence type="ECO:0000256" key="1">
    <source>
        <dbReference type="SAM" id="MobiDB-lite"/>
    </source>
</evidence>
<dbReference type="PANTHER" id="PTHR37163">
    <property type="entry name" value="CONSERVED PROTEIN"/>
    <property type="match status" value="1"/>
</dbReference>
<evidence type="ECO:0000313" key="3">
    <source>
        <dbReference type="Proteomes" id="UP001589613"/>
    </source>
</evidence>
<dbReference type="RefSeq" id="WP_141337337.1">
    <property type="nucleotide sequence ID" value="NZ_JBHMAX010000006.1"/>
</dbReference>
<sequence>MSKPDRTTLDETPTEEDLRVIERQLGRPARGVVSIAQRCPCGCPTVVRTEPRLPDGTPFPTTYYATCPCLTGAISTLESSGLMKEMSQRLQEDDALRWSYAQAHDDYLRRREDLADVPEIAGISAGGMPNRVKCLHVLVAHALAAGPGVNPLGDEAIEALPDWWENGCCGALVSDEESDERRAGVEDTCRRHHPLDHGDGAHASEGSPSAGEDETRGEEGDDDGEDPTVPHLPVEDEPR</sequence>
<dbReference type="EMBL" id="JBHMAX010000006">
    <property type="protein sequence ID" value="MFB9731030.1"/>
    <property type="molecule type" value="Genomic_DNA"/>
</dbReference>
<feature type="compositionally biased region" description="Basic and acidic residues" evidence="1">
    <location>
        <begin position="179"/>
        <end position="202"/>
    </location>
</feature>
<dbReference type="InterPro" id="IPR007511">
    <property type="entry name" value="DUF501"/>
</dbReference>
<accession>A0ABV5UZQ7</accession>
<comment type="caution">
    <text evidence="2">The sequence shown here is derived from an EMBL/GenBank/DDBJ whole genome shotgun (WGS) entry which is preliminary data.</text>
</comment>
<evidence type="ECO:0000313" key="2">
    <source>
        <dbReference type="EMBL" id="MFB9731030.1"/>
    </source>
</evidence>
<dbReference type="Pfam" id="PF04417">
    <property type="entry name" value="DUF501"/>
    <property type="match status" value="1"/>
</dbReference>
<dbReference type="Proteomes" id="UP001589613">
    <property type="component" value="Unassembled WGS sequence"/>
</dbReference>